<dbReference type="SUPFAM" id="SSF103473">
    <property type="entry name" value="MFS general substrate transporter"/>
    <property type="match status" value="1"/>
</dbReference>
<keyword evidence="3" id="KW-1003">Cell membrane</keyword>
<dbReference type="GO" id="GO:0005886">
    <property type="term" value="C:plasma membrane"/>
    <property type="evidence" value="ECO:0007669"/>
    <property type="project" value="UniProtKB-SubCell"/>
</dbReference>
<dbReference type="GO" id="GO:0022857">
    <property type="term" value="F:transmembrane transporter activity"/>
    <property type="evidence" value="ECO:0007669"/>
    <property type="project" value="InterPro"/>
</dbReference>
<feature type="transmembrane region" description="Helical" evidence="8">
    <location>
        <begin position="219"/>
        <end position="244"/>
    </location>
</feature>
<reference evidence="10 11" key="1">
    <citation type="journal article" date="2013" name="ISME J.">
        <title>A metabolic model for members of the genus Tetrasphaera involved in enhanced biological phosphorus removal.</title>
        <authorList>
            <person name="Kristiansen R."/>
            <person name="Nguyen H.T.T."/>
            <person name="Saunders A.M."/>
            <person name="Nielsen J.L."/>
            <person name="Wimmer R."/>
            <person name="Le V.Q."/>
            <person name="McIlroy S.J."/>
            <person name="Petrovski S."/>
            <person name="Seviour R.J."/>
            <person name="Calteau A."/>
            <person name="Nielsen K.L."/>
            <person name="Nielsen P.H."/>
        </authorList>
    </citation>
    <scope>NUCLEOTIDE SEQUENCE [LARGE SCALE GENOMIC DNA]</scope>
    <source>
        <strain evidence="10 11">Ben110</strain>
    </source>
</reference>
<dbReference type="InterPro" id="IPR050171">
    <property type="entry name" value="MFS_Transporters"/>
</dbReference>
<dbReference type="AlphaFoldDB" id="W6K4V5"/>
<dbReference type="STRING" id="1193182.BN11_890004"/>
<evidence type="ECO:0000256" key="5">
    <source>
        <dbReference type="ARBA" id="ARBA00022989"/>
    </source>
</evidence>
<evidence type="ECO:0000256" key="7">
    <source>
        <dbReference type="SAM" id="MobiDB-lite"/>
    </source>
</evidence>
<feature type="region of interest" description="Disordered" evidence="7">
    <location>
        <begin position="368"/>
        <end position="415"/>
    </location>
</feature>
<keyword evidence="5 8" id="KW-1133">Transmembrane helix</keyword>
<accession>W6K4V5</accession>
<name>W6K4V5_9MICO</name>
<feature type="transmembrane region" description="Helical" evidence="8">
    <location>
        <begin position="166"/>
        <end position="187"/>
    </location>
</feature>
<evidence type="ECO:0000259" key="9">
    <source>
        <dbReference type="PROSITE" id="PS50850"/>
    </source>
</evidence>
<dbReference type="Pfam" id="PF07690">
    <property type="entry name" value="MFS_1"/>
    <property type="match status" value="1"/>
</dbReference>
<dbReference type="InterPro" id="IPR011701">
    <property type="entry name" value="MFS"/>
</dbReference>
<dbReference type="PRINTS" id="PR01035">
    <property type="entry name" value="TCRTETA"/>
</dbReference>
<comment type="caution">
    <text evidence="10">The sequence shown here is derived from an EMBL/GenBank/DDBJ whole genome shotgun (WGS) entry which is preliminary data.</text>
</comment>
<feature type="transmembrane region" description="Helical" evidence="8">
    <location>
        <begin position="51"/>
        <end position="71"/>
    </location>
</feature>
<evidence type="ECO:0000256" key="4">
    <source>
        <dbReference type="ARBA" id="ARBA00022692"/>
    </source>
</evidence>
<keyword evidence="11" id="KW-1185">Reference proteome</keyword>
<dbReference type="Proteomes" id="UP000035763">
    <property type="component" value="Unassembled WGS sequence"/>
</dbReference>
<protein>
    <recommendedName>
        <fullName evidence="9">Major facilitator superfamily (MFS) profile domain-containing protein</fullName>
    </recommendedName>
</protein>
<dbReference type="InterPro" id="IPR020846">
    <property type="entry name" value="MFS_dom"/>
</dbReference>
<sequence length="505" mass="53590">MLRRLGFPDFSHHKALVTGVGIDALGSGVFMPVSILYFLMTTEVGKAQVGLAMSIAAALAVPFVLAVGGLVDRHGAKTIILAGNVLQAVAFVGYLWAQDFWTIVAVQALASLGQSAFWGAYSPLVAASTPPDQREVWFGFLGALRNVGFAIGGLASGIVVTIGTSAAYHAVVLVNAFSYVLAFAALAKVPGGRAASDGPQDADAPAHGGWGVLARDGRYLGLVGANAAYALCTVSLNIAIPVYAIDVLKLPGWVSGALFVVNTLMVGFGQGLIVRRMDGHRRHQIVILGFVLYAAGFLALAASGTLPVALATAAIPVSVAIYTLGELPPPPAAVRCGGRRRSRAATRTQPVGIPAVLGRLRHHRAGTLSRPARPRPFQRVGHADRHRRARLRGSASACSSDARRERRRHQCSGDPRLRTEATLIIGTPHRCGARRPRCRALRWPGRARRRGPRRRRARHPPRSPAGRTRGAAVCPRPRPPPGPHRGCRATPRPPRAPPAARGRRP</sequence>
<comment type="subcellular location">
    <subcellularLocation>
        <location evidence="1">Cell membrane</location>
        <topology evidence="1">Multi-pass membrane protein</topology>
    </subcellularLocation>
</comment>
<dbReference type="OrthoDB" id="5379144at2"/>
<organism evidence="10 11">
    <name type="scientific">Nostocoides australiense Ben110</name>
    <dbReference type="NCBI Taxonomy" id="1193182"/>
    <lineage>
        <taxon>Bacteria</taxon>
        <taxon>Bacillati</taxon>
        <taxon>Actinomycetota</taxon>
        <taxon>Actinomycetes</taxon>
        <taxon>Micrococcales</taxon>
        <taxon>Intrasporangiaceae</taxon>
        <taxon>Nostocoides</taxon>
    </lineage>
</organism>
<proteinExistence type="predicted"/>
<keyword evidence="6 8" id="KW-0472">Membrane</keyword>
<evidence type="ECO:0000256" key="2">
    <source>
        <dbReference type="ARBA" id="ARBA00022448"/>
    </source>
</evidence>
<feature type="transmembrane region" description="Helical" evidence="8">
    <location>
        <begin position="285"/>
        <end position="302"/>
    </location>
</feature>
<dbReference type="PANTHER" id="PTHR23517:SF2">
    <property type="entry name" value="MULTIDRUG RESISTANCE PROTEIN MDTH"/>
    <property type="match status" value="1"/>
</dbReference>
<evidence type="ECO:0000256" key="6">
    <source>
        <dbReference type="ARBA" id="ARBA00023136"/>
    </source>
</evidence>
<feature type="transmembrane region" description="Helical" evidence="8">
    <location>
        <begin position="250"/>
        <end position="273"/>
    </location>
</feature>
<dbReference type="InterPro" id="IPR001958">
    <property type="entry name" value="Tet-R_TetA/multi-R_MdtG-like"/>
</dbReference>
<gene>
    <name evidence="10" type="ORF">BN11_890004</name>
</gene>
<feature type="region of interest" description="Disordered" evidence="7">
    <location>
        <begin position="442"/>
        <end position="505"/>
    </location>
</feature>
<evidence type="ECO:0000256" key="1">
    <source>
        <dbReference type="ARBA" id="ARBA00004651"/>
    </source>
</evidence>
<feature type="compositionally biased region" description="Low complexity" evidence="7">
    <location>
        <begin position="464"/>
        <end position="475"/>
    </location>
</feature>
<evidence type="ECO:0000256" key="8">
    <source>
        <dbReference type="SAM" id="Phobius"/>
    </source>
</evidence>
<feature type="domain" description="Major facilitator superfamily (MFS) profile" evidence="9">
    <location>
        <begin position="1"/>
        <end position="193"/>
    </location>
</feature>
<dbReference type="EMBL" id="CAJA01000517">
    <property type="protein sequence ID" value="CCH75674.1"/>
    <property type="molecule type" value="Genomic_DNA"/>
</dbReference>
<dbReference type="InterPro" id="IPR036259">
    <property type="entry name" value="MFS_trans_sf"/>
</dbReference>
<feature type="compositionally biased region" description="Basic residues" evidence="7">
    <location>
        <begin position="442"/>
        <end position="461"/>
    </location>
</feature>
<evidence type="ECO:0000313" key="11">
    <source>
        <dbReference type="Proteomes" id="UP000035763"/>
    </source>
</evidence>
<feature type="transmembrane region" description="Helical" evidence="8">
    <location>
        <begin position="78"/>
        <end position="97"/>
    </location>
</feature>
<evidence type="ECO:0000313" key="10">
    <source>
        <dbReference type="EMBL" id="CCH75674.1"/>
    </source>
</evidence>
<feature type="transmembrane region" description="Helical" evidence="8">
    <location>
        <begin position="20"/>
        <end position="39"/>
    </location>
</feature>
<feature type="transmembrane region" description="Helical" evidence="8">
    <location>
        <begin position="136"/>
        <end position="160"/>
    </location>
</feature>
<dbReference type="PROSITE" id="PS50850">
    <property type="entry name" value="MFS"/>
    <property type="match status" value="1"/>
</dbReference>
<feature type="transmembrane region" description="Helical" evidence="8">
    <location>
        <begin position="103"/>
        <end position="124"/>
    </location>
</feature>
<evidence type="ECO:0000256" key="3">
    <source>
        <dbReference type="ARBA" id="ARBA00022475"/>
    </source>
</evidence>
<keyword evidence="2" id="KW-0813">Transport</keyword>
<dbReference type="PANTHER" id="PTHR23517">
    <property type="entry name" value="RESISTANCE PROTEIN MDTM, PUTATIVE-RELATED-RELATED"/>
    <property type="match status" value="1"/>
</dbReference>
<dbReference type="Gene3D" id="1.20.1250.20">
    <property type="entry name" value="MFS general substrate transporter like domains"/>
    <property type="match status" value="1"/>
</dbReference>
<keyword evidence="4 8" id="KW-0812">Transmembrane</keyword>